<feature type="region of interest" description="Disordered" evidence="1">
    <location>
        <begin position="579"/>
        <end position="604"/>
    </location>
</feature>
<dbReference type="RefSeq" id="WP_209638532.1">
    <property type="nucleotide sequence ID" value="NZ_JAGINW010000001.1"/>
</dbReference>
<evidence type="ECO:0000313" key="3">
    <source>
        <dbReference type="EMBL" id="MBP2322819.1"/>
    </source>
</evidence>
<sequence>MPVFVATTTGELSLLQHEEPETGVGSWSGGSQIGAGWTQMKIVGGPDGRVYSIPQNGELRRLRWNGTGWDSVNGGQHEVIGTGWNRYTTPEYSNRITVDERGHFYTVEPDGNLHQWVHNETSKTWTHRIIDTGWSQYNLVVAAGNGVIWARKPDGNFYRFRYHTESQRWLQREKNLGIGWNSFSAVFSPGADIFYAVRPDTGDMFWYRYFESTDSWAGNVGKLVGQGWNRPNVLATTNTCALTTNPFPSRPAVTTRDNAPTSISEANSGLLQYFYTDTFGRLVHGRQRNTSDLTLIDYTVVAGHQSFTDMPTSVVDGNGNLHVAALGQDSATRRATQTAGSTTWTPLADFGGWTPKPATFITDTNKTITALAIDATGTLRTHNHNPATSADLGWRATNATGLTNDITTVRTGDAYEILVRTTTGELKAARYTAGTIGPWRNLGNLPGTGKTGFAINPDNTLQLFALNNGTVVTARETTGSALTWNPLPAITAQGTPIVSVSNGIIHLAVHHTDGYIYVTEQTAPASANYRPWRVLADSRTGLAFRSVTEPTAISTTNGRVVITFRDADGQPYVYQSLIPTAQRNNQQPSQETTYEGGPTTKPAN</sequence>
<feature type="compositionally biased region" description="Polar residues" evidence="1">
    <location>
        <begin position="579"/>
        <end position="593"/>
    </location>
</feature>
<name>A0ABS4TEN7_9PSEU</name>
<dbReference type="Pfam" id="PF14517">
    <property type="entry name" value="Tachylectin"/>
    <property type="match status" value="1"/>
</dbReference>
<accession>A0ABS4TEN7</accession>
<dbReference type="SUPFAM" id="SSF89372">
    <property type="entry name" value="Fucose-specific lectin"/>
    <property type="match status" value="2"/>
</dbReference>
<reference evidence="3 4" key="1">
    <citation type="submission" date="2021-03" db="EMBL/GenBank/DDBJ databases">
        <title>Sequencing the genomes of 1000 actinobacteria strains.</title>
        <authorList>
            <person name="Klenk H.-P."/>
        </authorList>
    </citation>
    <scope>NUCLEOTIDE SEQUENCE [LARGE SCALE GENOMIC DNA]</scope>
    <source>
        <strain evidence="3 4">DSM 46670</strain>
    </source>
</reference>
<dbReference type="EMBL" id="JAGINW010000001">
    <property type="protein sequence ID" value="MBP2322819.1"/>
    <property type="molecule type" value="Genomic_DNA"/>
</dbReference>
<evidence type="ECO:0000313" key="4">
    <source>
        <dbReference type="Proteomes" id="UP001519332"/>
    </source>
</evidence>
<evidence type="ECO:0000256" key="1">
    <source>
        <dbReference type="SAM" id="MobiDB-lite"/>
    </source>
</evidence>
<feature type="domain" description="Tachylectin 2" evidence="2">
    <location>
        <begin position="15"/>
        <end position="230"/>
    </location>
</feature>
<dbReference type="Gene3D" id="2.120.10.70">
    <property type="entry name" value="Fucose-specific lectin"/>
    <property type="match status" value="1"/>
</dbReference>
<dbReference type="InterPro" id="IPR036813">
    <property type="entry name" value="Tachylectin2_sf"/>
</dbReference>
<dbReference type="Proteomes" id="UP001519332">
    <property type="component" value="Unassembled WGS sequence"/>
</dbReference>
<organism evidence="3 4">
    <name type="scientific">Kibdelosporangium banguiense</name>
    <dbReference type="NCBI Taxonomy" id="1365924"/>
    <lineage>
        <taxon>Bacteria</taxon>
        <taxon>Bacillati</taxon>
        <taxon>Actinomycetota</taxon>
        <taxon>Actinomycetes</taxon>
        <taxon>Pseudonocardiales</taxon>
        <taxon>Pseudonocardiaceae</taxon>
        <taxon>Kibdelosporangium</taxon>
    </lineage>
</organism>
<comment type="caution">
    <text evidence="3">The sequence shown here is derived from an EMBL/GenBank/DDBJ whole genome shotgun (WGS) entry which is preliminary data.</text>
</comment>
<dbReference type="SUPFAM" id="SSF50934">
    <property type="entry name" value="Tachylectin-2"/>
    <property type="match status" value="2"/>
</dbReference>
<evidence type="ECO:0000259" key="2">
    <source>
        <dbReference type="Pfam" id="PF14517"/>
    </source>
</evidence>
<protein>
    <recommendedName>
        <fullName evidence="2">Tachylectin 2 domain-containing protein</fullName>
    </recommendedName>
</protein>
<dbReference type="Gene3D" id="2.115.10.10">
    <property type="entry name" value="Tachylectin 2"/>
    <property type="match status" value="2"/>
</dbReference>
<proteinExistence type="predicted"/>
<keyword evidence="4" id="KW-1185">Reference proteome</keyword>
<dbReference type="InterPro" id="IPR023294">
    <property type="entry name" value="Tachylectin2"/>
</dbReference>
<gene>
    <name evidence="3" type="ORF">JOF56_003204</name>
</gene>